<gene>
    <name evidence="2" type="ORF">FIBSPDRAFT_696207</name>
</gene>
<feature type="non-terminal residue" evidence="2">
    <location>
        <position position="347"/>
    </location>
</feature>
<dbReference type="Pfam" id="PF09365">
    <property type="entry name" value="DUF2461"/>
    <property type="match status" value="1"/>
</dbReference>
<dbReference type="AlphaFoldDB" id="A0A166IZ42"/>
<reference evidence="2 3" key="1">
    <citation type="journal article" date="2016" name="Mol. Biol. Evol.">
        <title>Comparative Genomics of Early-Diverging Mushroom-Forming Fungi Provides Insights into the Origins of Lignocellulose Decay Capabilities.</title>
        <authorList>
            <person name="Nagy L.G."/>
            <person name="Riley R."/>
            <person name="Tritt A."/>
            <person name="Adam C."/>
            <person name="Daum C."/>
            <person name="Floudas D."/>
            <person name="Sun H."/>
            <person name="Yadav J.S."/>
            <person name="Pangilinan J."/>
            <person name="Larsson K.H."/>
            <person name="Matsuura K."/>
            <person name="Barry K."/>
            <person name="Labutti K."/>
            <person name="Kuo R."/>
            <person name="Ohm R.A."/>
            <person name="Bhattacharya S.S."/>
            <person name="Shirouzu T."/>
            <person name="Yoshinaga Y."/>
            <person name="Martin F.M."/>
            <person name="Grigoriev I.V."/>
            <person name="Hibbett D.S."/>
        </authorList>
    </citation>
    <scope>NUCLEOTIDE SEQUENCE [LARGE SCALE GENOMIC DNA]</scope>
    <source>
        <strain evidence="2 3">CBS 109695</strain>
    </source>
</reference>
<feature type="region of interest" description="Disordered" evidence="1">
    <location>
        <begin position="1"/>
        <end position="72"/>
    </location>
</feature>
<dbReference type="PANTHER" id="PTHR36452">
    <property type="entry name" value="CHROMOSOME 12, WHOLE GENOME SHOTGUN SEQUENCE"/>
    <property type="match status" value="1"/>
</dbReference>
<dbReference type="InterPro" id="IPR012808">
    <property type="entry name" value="CHP02453"/>
</dbReference>
<feature type="compositionally biased region" description="Acidic residues" evidence="1">
    <location>
        <begin position="15"/>
        <end position="25"/>
    </location>
</feature>
<feature type="non-terminal residue" evidence="2">
    <location>
        <position position="1"/>
    </location>
</feature>
<feature type="compositionally biased region" description="Basic residues" evidence="1">
    <location>
        <begin position="29"/>
        <end position="52"/>
    </location>
</feature>
<evidence type="ECO:0000256" key="1">
    <source>
        <dbReference type="SAM" id="MobiDB-lite"/>
    </source>
</evidence>
<accession>A0A166IZ42</accession>
<dbReference type="STRING" id="436010.A0A166IZ42"/>
<proteinExistence type="predicted"/>
<dbReference type="Proteomes" id="UP000076532">
    <property type="component" value="Unassembled WGS sequence"/>
</dbReference>
<dbReference type="NCBIfam" id="TIGR02453">
    <property type="entry name" value="TIGR02453 family protein"/>
    <property type="match status" value="1"/>
</dbReference>
<evidence type="ECO:0000313" key="3">
    <source>
        <dbReference type="Proteomes" id="UP000076532"/>
    </source>
</evidence>
<organism evidence="2 3">
    <name type="scientific">Athelia psychrophila</name>
    <dbReference type="NCBI Taxonomy" id="1759441"/>
    <lineage>
        <taxon>Eukaryota</taxon>
        <taxon>Fungi</taxon>
        <taxon>Dikarya</taxon>
        <taxon>Basidiomycota</taxon>
        <taxon>Agaricomycotina</taxon>
        <taxon>Agaricomycetes</taxon>
        <taxon>Agaricomycetidae</taxon>
        <taxon>Atheliales</taxon>
        <taxon>Atheliaceae</taxon>
        <taxon>Athelia</taxon>
    </lineage>
</organism>
<evidence type="ECO:0000313" key="2">
    <source>
        <dbReference type="EMBL" id="KZP20320.1"/>
    </source>
</evidence>
<name>A0A166IZ42_9AGAM</name>
<protein>
    <submittedName>
        <fullName evidence="2">Uncharacterized protein</fullName>
    </submittedName>
</protein>
<feature type="compositionally biased region" description="Acidic residues" evidence="1">
    <location>
        <begin position="56"/>
        <end position="65"/>
    </location>
</feature>
<dbReference type="PANTHER" id="PTHR36452:SF1">
    <property type="entry name" value="DUF2461 DOMAIN-CONTAINING PROTEIN"/>
    <property type="match status" value="1"/>
</dbReference>
<keyword evidence="3" id="KW-1185">Reference proteome</keyword>
<sequence length="347" mass="39622">ISAQEEEDTHSLDSDALDEPDEEEEPSKSRKRKRALPTKKAQPKKSSPRKKRKSDEVDDSDEEYDLKEGQEIVGTVVEAPKTGRVPPGQVSHNTLNFLAKLKDPKCNDREWYVTGIFHLFEPVYRLAEKEWKDFVEEFTNIIVDEVDSQIPHLPPKDVIHRIYRDVRFSNDKTPYKQNFSASFSRSGRKGIFSHFQPGDRSILAAGLWCPGKNELETLRSHLLRACSAESFRELIAEPEFVAHFGDPTVKPKKKDKKEVDVGERRTSIFGRDDELKVAPKGIDKNHPDIDLLKCRSFAVVHQFTDEQVAAADFKQELARVAKVAQPFVRRLNDMISLPVGDAEDEED</sequence>
<dbReference type="EMBL" id="KV417556">
    <property type="protein sequence ID" value="KZP20320.1"/>
    <property type="molecule type" value="Genomic_DNA"/>
</dbReference>
<dbReference type="OrthoDB" id="2537769at2759"/>